<dbReference type="InterPro" id="IPR036400">
    <property type="entry name" value="Cyt_B5-like_heme/steroid_sf"/>
</dbReference>
<comment type="caution">
    <text evidence="5">The sequence shown here is derived from an EMBL/GenBank/DDBJ whole genome shotgun (WGS) entry which is preliminary data.</text>
</comment>
<organism evidence="5 6">
    <name type="scientific">Chytriomyces confervae</name>
    <dbReference type="NCBI Taxonomy" id="246404"/>
    <lineage>
        <taxon>Eukaryota</taxon>
        <taxon>Fungi</taxon>
        <taxon>Fungi incertae sedis</taxon>
        <taxon>Chytridiomycota</taxon>
        <taxon>Chytridiomycota incertae sedis</taxon>
        <taxon>Chytridiomycetes</taxon>
        <taxon>Chytridiales</taxon>
        <taxon>Chytriomycetaceae</taxon>
        <taxon>Chytriomyces</taxon>
    </lineage>
</organism>
<comment type="similarity">
    <text evidence="1">Belongs to the cytochrome b5 family. MAPR subfamily.</text>
</comment>
<keyword evidence="3" id="KW-1133">Transmembrane helix</keyword>
<name>A0A507FGW0_9FUNG</name>
<evidence type="ECO:0000256" key="1">
    <source>
        <dbReference type="ARBA" id="ARBA00038357"/>
    </source>
</evidence>
<dbReference type="AlphaFoldDB" id="A0A507FGW0"/>
<evidence type="ECO:0000256" key="2">
    <source>
        <dbReference type="SAM" id="MobiDB-lite"/>
    </source>
</evidence>
<protein>
    <recommendedName>
        <fullName evidence="4">Cytochrome b5 heme-binding domain-containing protein</fullName>
    </recommendedName>
</protein>
<dbReference type="PANTHER" id="PTHR10281:SF76">
    <property type="entry name" value="CALCUTTA CUP-RELATED"/>
    <property type="match status" value="1"/>
</dbReference>
<accession>A0A507FGW0</accession>
<feature type="region of interest" description="Disordered" evidence="2">
    <location>
        <begin position="1"/>
        <end position="28"/>
    </location>
</feature>
<feature type="transmembrane region" description="Helical" evidence="3">
    <location>
        <begin position="41"/>
        <end position="59"/>
    </location>
</feature>
<dbReference type="EMBL" id="QEAP01000079">
    <property type="protein sequence ID" value="TPX75503.1"/>
    <property type="molecule type" value="Genomic_DNA"/>
</dbReference>
<dbReference type="Proteomes" id="UP000320333">
    <property type="component" value="Unassembled WGS sequence"/>
</dbReference>
<dbReference type="SUPFAM" id="SSF55856">
    <property type="entry name" value="Cytochrome b5-like heme/steroid binding domain"/>
    <property type="match status" value="1"/>
</dbReference>
<dbReference type="Gene3D" id="3.10.120.10">
    <property type="entry name" value="Cytochrome b5-like heme/steroid binding domain"/>
    <property type="match status" value="1"/>
</dbReference>
<feature type="domain" description="Cytochrome b5 heme-binding" evidence="4">
    <location>
        <begin position="83"/>
        <end position="181"/>
    </location>
</feature>
<gene>
    <name evidence="5" type="ORF">CcCBS67573_g03226</name>
</gene>
<evidence type="ECO:0000313" key="5">
    <source>
        <dbReference type="EMBL" id="TPX75503.1"/>
    </source>
</evidence>
<dbReference type="PANTHER" id="PTHR10281">
    <property type="entry name" value="MEMBRANE-ASSOCIATED PROGESTERONE RECEPTOR COMPONENT-RELATED"/>
    <property type="match status" value="1"/>
</dbReference>
<evidence type="ECO:0000313" key="6">
    <source>
        <dbReference type="Proteomes" id="UP000320333"/>
    </source>
</evidence>
<sequence>MSEIRQRKTAGGASNPTPTPANAKKPVPQANKNGGFTCMPLLLALVLIIGATVSTSFVLTKTLTFGYDPQALRKHFPRKTITLTTEELKQYDGKDPNKPVYLAINGRVYDVTAGRDKYYGPGGGYSFFSGVDAARAYITGCFQTHLTHDLRGLSQAEIDSLSTWSDFYEKHDIYFYVGQVVHEPIPDDAPLPEPCS</sequence>
<keyword evidence="6" id="KW-1185">Reference proteome</keyword>
<keyword evidence="3" id="KW-0812">Transmembrane</keyword>
<reference evidence="5 6" key="1">
    <citation type="journal article" date="2019" name="Sci. Rep.">
        <title>Comparative genomics of chytrid fungi reveal insights into the obligate biotrophic and pathogenic lifestyle of Synchytrium endobioticum.</title>
        <authorList>
            <person name="van de Vossenberg B.T.L.H."/>
            <person name="Warris S."/>
            <person name="Nguyen H.D.T."/>
            <person name="van Gent-Pelzer M.P.E."/>
            <person name="Joly D.L."/>
            <person name="van de Geest H.C."/>
            <person name="Bonants P.J.M."/>
            <person name="Smith D.S."/>
            <person name="Levesque C.A."/>
            <person name="van der Lee T.A.J."/>
        </authorList>
    </citation>
    <scope>NUCLEOTIDE SEQUENCE [LARGE SCALE GENOMIC DNA]</scope>
    <source>
        <strain evidence="5 6">CBS 675.73</strain>
    </source>
</reference>
<dbReference type="OrthoDB" id="10257697at2759"/>
<dbReference type="SMART" id="SM01117">
    <property type="entry name" value="Cyt-b5"/>
    <property type="match status" value="1"/>
</dbReference>
<dbReference type="InterPro" id="IPR001199">
    <property type="entry name" value="Cyt_B5-like_heme/steroid-bd"/>
</dbReference>
<proteinExistence type="inferred from homology"/>
<dbReference type="GO" id="GO:0012505">
    <property type="term" value="C:endomembrane system"/>
    <property type="evidence" value="ECO:0007669"/>
    <property type="project" value="TreeGrafter"/>
</dbReference>
<evidence type="ECO:0000256" key="3">
    <source>
        <dbReference type="SAM" id="Phobius"/>
    </source>
</evidence>
<evidence type="ECO:0000259" key="4">
    <source>
        <dbReference type="SMART" id="SM01117"/>
    </source>
</evidence>
<dbReference type="STRING" id="246404.A0A507FGW0"/>
<dbReference type="InterPro" id="IPR050577">
    <property type="entry name" value="MAPR/NEUFC/NENF-like"/>
</dbReference>
<dbReference type="Pfam" id="PF00173">
    <property type="entry name" value="Cyt-b5"/>
    <property type="match status" value="1"/>
</dbReference>
<keyword evidence="3" id="KW-0472">Membrane</keyword>
<dbReference type="GO" id="GO:0016020">
    <property type="term" value="C:membrane"/>
    <property type="evidence" value="ECO:0007669"/>
    <property type="project" value="TreeGrafter"/>
</dbReference>